<accession>A0A6F8T2E4</accession>
<proteinExistence type="predicted"/>
<evidence type="ECO:0000313" key="2">
    <source>
        <dbReference type="EMBL" id="BCA94599.1"/>
    </source>
</evidence>
<organism evidence="2 3">
    <name type="scientific">Legionella antarctica</name>
    <dbReference type="NCBI Taxonomy" id="2708020"/>
    <lineage>
        <taxon>Bacteria</taxon>
        <taxon>Pseudomonadati</taxon>
        <taxon>Pseudomonadota</taxon>
        <taxon>Gammaproteobacteria</taxon>
        <taxon>Legionellales</taxon>
        <taxon>Legionellaceae</taxon>
        <taxon>Legionella</taxon>
    </lineage>
</organism>
<sequence length="67" mass="7520">MVKNPPPDSKALTRQKKWSFIETSKKIIKNQVSGSVENERESTSQGDNLSEGEPVLKELLKTHSPKL</sequence>
<evidence type="ECO:0000256" key="1">
    <source>
        <dbReference type="SAM" id="MobiDB-lite"/>
    </source>
</evidence>
<dbReference type="KEGG" id="lant:TUM19329_09600"/>
<feature type="region of interest" description="Disordered" evidence="1">
    <location>
        <begin position="30"/>
        <end position="67"/>
    </location>
</feature>
<dbReference type="RefSeq" id="WP_173236451.1">
    <property type="nucleotide sequence ID" value="NZ_AP022839.1"/>
</dbReference>
<reference evidence="2" key="1">
    <citation type="journal article" date="2020" name="Microbiol. Resour. Announc.">
        <title>Complete Genome Sequence of Novel Psychrotolerant Legionella Strain TUM19329, Isolated from Antarctic Lake Sediment.</title>
        <authorList>
            <person name="Shimada S."/>
            <person name="Nakai R."/>
            <person name="Aoki K."/>
            <person name="Shimoeda N."/>
            <person name="Ohno G."/>
            <person name="Miyazaki Y."/>
            <person name="Kudoh S."/>
            <person name="Imura S."/>
            <person name="Watanabe K."/>
            <person name="Ishii Y."/>
            <person name="Tateda K."/>
        </authorList>
    </citation>
    <scope>NUCLEOTIDE SEQUENCE [LARGE SCALE GENOMIC DNA]</scope>
    <source>
        <strain evidence="2">TUM19329</strain>
    </source>
</reference>
<gene>
    <name evidence="2" type="ORF">TUM19329_09600</name>
</gene>
<evidence type="ECO:0000313" key="3">
    <source>
        <dbReference type="Proteomes" id="UP000502894"/>
    </source>
</evidence>
<dbReference type="AlphaFoldDB" id="A0A6F8T2E4"/>
<dbReference type="EMBL" id="AP022839">
    <property type="protein sequence ID" value="BCA94599.1"/>
    <property type="molecule type" value="Genomic_DNA"/>
</dbReference>
<dbReference type="Proteomes" id="UP000502894">
    <property type="component" value="Chromosome"/>
</dbReference>
<keyword evidence="3" id="KW-1185">Reference proteome</keyword>
<protein>
    <submittedName>
        <fullName evidence="2">Uncharacterized protein</fullName>
    </submittedName>
</protein>
<name>A0A6F8T2E4_9GAMM</name>